<sequence>MCSHVSLVEAAALALTRLMPTDSPFHWKTMREMADSPQPLRELNCTFDTSLSGLD</sequence>
<reference evidence="1" key="1">
    <citation type="journal article" date="2019" name="bioRxiv">
        <title>The Genome of the Zebra Mussel, Dreissena polymorpha: A Resource for Invasive Species Research.</title>
        <authorList>
            <person name="McCartney M.A."/>
            <person name="Auch B."/>
            <person name="Kono T."/>
            <person name="Mallez S."/>
            <person name="Zhang Y."/>
            <person name="Obille A."/>
            <person name="Becker A."/>
            <person name="Abrahante J.E."/>
            <person name="Garbe J."/>
            <person name="Badalamenti J.P."/>
            <person name="Herman A."/>
            <person name="Mangelson H."/>
            <person name="Liachko I."/>
            <person name="Sullivan S."/>
            <person name="Sone E.D."/>
            <person name="Koren S."/>
            <person name="Silverstein K.A.T."/>
            <person name="Beckman K.B."/>
            <person name="Gohl D.M."/>
        </authorList>
    </citation>
    <scope>NUCLEOTIDE SEQUENCE</scope>
    <source>
        <strain evidence="1">Duluth1</strain>
        <tissue evidence="1">Whole animal</tissue>
    </source>
</reference>
<evidence type="ECO:0000313" key="1">
    <source>
        <dbReference type="EMBL" id="KAH3692581.1"/>
    </source>
</evidence>
<organism evidence="1 2">
    <name type="scientific">Dreissena polymorpha</name>
    <name type="common">Zebra mussel</name>
    <name type="synonym">Mytilus polymorpha</name>
    <dbReference type="NCBI Taxonomy" id="45954"/>
    <lineage>
        <taxon>Eukaryota</taxon>
        <taxon>Metazoa</taxon>
        <taxon>Spiralia</taxon>
        <taxon>Lophotrochozoa</taxon>
        <taxon>Mollusca</taxon>
        <taxon>Bivalvia</taxon>
        <taxon>Autobranchia</taxon>
        <taxon>Heteroconchia</taxon>
        <taxon>Euheterodonta</taxon>
        <taxon>Imparidentia</taxon>
        <taxon>Neoheterodontei</taxon>
        <taxon>Myida</taxon>
        <taxon>Dreissenoidea</taxon>
        <taxon>Dreissenidae</taxon>
        <taxon>Dreissena</taxon>
    </lineage>
</organism>
<keyword evidence="2" id="KW-1185">Reference proteome</keyword>
<accession>A0A9D3Y284</accession>
<dbReference type="Proteomes" id="UP000828390">
    <property type="component" value="Unassembled WGS sequence"/>
</dbReference>
<gene>
    <name evidence="1" type="ORF">DPMN_193130</name>
</gene>
<comment type="caution">
    <text evidence="1">The sequence shown here is derived from an EMBL/GenBank/DDBJ whole genome shotgun (WGS) entry which is preliminary data.</text>
</comment>
<evidence type="ECO:0000313" key="2">
    <source>
        <dbReference type="Proteomes" id="UP000828390"/>
    </source>
</evidence>
<reference evidence="1" key="2">
    <citation type="submission" date="2020-11" db="EMBL/GenBank/DDBJ databases">
        <authorList>
            <person name="McCartney M.A."/>
            <person name="Auch B."/>
            <person name="Kono T."/>
            <person name="Mallez S."/>
            <person name="Becker A."/>
            <person name="Gohl D.M."/>
            <person name="Silverstein K.A.T."/>
            <person name="Koren S."/>
            <person name="Bechman K.B."/>
            <person name="Herman A."/>
            <person name="Abrahante J.E."/>
            <person name="Garbe J."/>
        </authorList>
    </citation>
    <scope>NUCLEOTIDE SEQUENCE</scope>
    <source>
        <strain evidence="1">Duluth1</strain>
        <tissue evidence="1">Whole animal</tissue>
    </source>
</reference>
<dbReference type="AlphaFoldDB" id="A0A9D3Y284"/>
<name>A0A9D3Y284_DREPO</name>
<proteinExistence type="predicted"/>
<dbReference type="EMBL" id="JAIWYP010000021">
    <property type="protein sequence ID" value="KAH3692581.1"/>
    <property type="molecule type" value="Genomic_DNA"/>
</dbReference>
<protein>
    <submittedName>
        <fullName evidence="1">Uncharacterized protein</fullName>
    </submittedName>
</protein>